<organism evidence="9 10">
    <name type="scientific">Aspergillus granulosus</name>
    <dbReference type="NCBI Taxonomy" id="176169"/>
    <lineage>
        <taxon>Eukaryota</taxon>
        <taxon>Fungi</taxon>
        <taxon>Dikarya</taxon>
        <taxon>Ascomycota</taxon>
        <taxon>Pezizomycotina</taxon>
        <taxon>Eurotiomycetes</taxon>
        <taxon>Eurotiomycetidae</taxon>
        <taxon>Eurotiales</taxon>
        <taxon>Aspergillaceae</taxon>
        <taxon>Aspergillus</taxon>
        <taxon>Aspergillus subgen. Nidulantes</taxon>
    </lineage>
</organism>
<keyword evidence="3 6" id="KW-0285">Flavoprotein</keyword>
<dbReference type="InterPro" id="IPR036188">
    <property type="entry name" value="FAD/NAD-bd_sf"/>
</dbReference>
<feature type="compositionally biased region" description="Basic and acidic residues" evidence="7">
    <location>
        <begin position="81"/>
        <end position="95"/>
    </location>
</feature>
<comment type="cofactor">
    <cofactor evidence="1">
        <name>FAD</name>
        <dbReference type="ChEBI" id="CHEBI:57692"/>
    </cofactor>
</comment>
<accession>A0ABR4H5F5</accession>
<dbReference type="Pfam" id="PF00732">
    <property type="entry name" value="GMC_oxred_N"/>
    <property type="match status" value="1"/>
</dbReference>
<dbReference type="Gene3D" id="3.30.560.10">
    <property type="entry name" value="Glucose Oxidase, domain 3"/>
    <property type="match status" value="1"/>
</dbReference>
<dbReference type="EMBL" id="JBFXLT010000070">
    <property type="protein sequence ID" value="KAL2810570.1"/>
    <property type="molecule type" value="Genomic_DNA"/>
</dbReference>
<sequence length="252" mass="27513">MGCLQYNYQAAYNTHLLSAFSISNLFIPLGTSILLPHTREDGRPPFASIDYIVVGGGTSGLVLAARLSENPDLQILVLEAGPDRTSDPRVSDPDARTSLPGTDLDWDTKTVPQAALNNRETPHPAGKLLGGSSAINGLFWTPPLPAGMDAWAQLGNSNWTWDSMKQYIQKFFSLPQAEGEVEEGPIKISYTALLEDGKNNLLNSNQLIPVFPPASNTSSSKYLPTAWVTHDLVHENFIAIQARRPSRRRGMS</sequence>
<evidence type="ECO:0000256" key="4">
    <source>
        <dbReference type="ARBA" id="ARBA00022827"/>
    </source>
</evidence>
<proteinExistence type="inferred from homology"/>
<keyword evidence="4 6" id="KW-0274">FAD</keyword>
<dbReference type="Gene3D" id="3.50.50.60">
    <property type="entry name" value="FAD/NAD(P)-binding domain"/>
    <property type="match status" value="1"/>
</dbReference>
<evidence type="ECO:0000313" key="9">
    <source>
        <dbReference type="EMBL" id="KAL2810570.1"/>
    </source>
</evidence>
<comment type="caution">
    <text evidence="9">The sequence shown here is derived from an EMBL/GenBank/DDBJ whole genome shotgun (WGS) entry which is preliminary data.</text>
</comment>
<evidence type="ECO:0000256" key="1">
    <source>
        <dbReference type="ARBA" id="ARBA00001974"/>
    </source>
</evidence>
<dbReference type="PANTHER" id="PTHR11552">
    <property type="entry name" value="GLUCOSE-METHANOL-CHOLINE GMC OXIDOREDUCTASE"/>
    <property type="match status" value="1"/>
</dbReference>
<dbReference type="Proteomes" id="UP001610334">
    <property type="component" value="Unassembled WGS sequence"/>
</dbReference>
<evidence type="ECO:0000256" key="7">
    <source>
        <dbReference type="SAM" id="MobiDB-lite"/>
    </source>
</evidence>
<dbReference type="InterPro" id="IPR000172">
    <property type="entry name" value="GMC_OxRdtase_N"/>
</dbReference>
<dbReference type="PANTHER" id="PTHR11552:SF201">
    <property type="entry name" value="GLUCOSE-METHANOL-CHOLINE OXIDOREDUCTASE N-TERMINAL DOMAIN-CONTAINING PROTEIN"/>
    <property type="match status" value="1"/>
</dbReference>
<feature type="domain" description="Glucose-methanol-choline oxidoreductase N-terminal" evidence="8">
    <location>
        <begin position="126"/>
        <end position="149"/>
    </location>
</feature>
<evidence type="ECO:0000259" key="8">
    <source>
        <dbReference type="PROSITE" id="PS00623"/>
    </source>
</evidence>
<evidence type="ECO:0000256" key="2">
    <source>
        <dbReference type="ARBA" id="ARBA00010790"/>
    </source>
</evidence>
<comment type="similarity">
    <text evidence="2 6">Belongs to the GMC oxidoreductase family.</text>
</comment>
<evidence type="ECO:0000256" key="3">
    <source>
        <dbReference type="ARBA" id="ARBA00022630"/>
    </source>
</evidence>
<evidence type="ECO:0000313" key="10">
    <source>
        <dbReference type="Proteomes" id="UP001610334"/>
    </source>
</evidence>
<dbReference type="PROSITE" id="PS00623">
    <property type="entry name" value="GMC_OXRED_1"/>
    <property type="match status" value="1"/>
</dbReference>
<keyword evidence="5" id="KW-0560">Oxidoreductase</keyword>
<feature type="region of interest" description="Disordered" evidence="7">
    <location>
        <begin position="80"/>
        <end position="107"/>
    </location>
</feature>
<evidence type="ECO:0000256" key="6">
    <source>
        <dbReference type="RuleBase" id="RU003968"/>
    </source>
</evidence>
<keyword evidence="10" id="KW-1185">Reference proteome</keyword>
<reference evidence="9 10" key="1">
    <citation type="submission" date="2024-07" db="EMBL/GenBank/DDBJ databases">
        <title>Section-level genome sequencing and comparative genomics of Aspergillus sections Usti and Cavernicolus.</title>
        <authorList>
            <consortium name="Lawrence Berkeley National Laboratory"/>
            <person name="Nybo J.L."/>
            <person name="Vesth T.C."/>
            <person name="Theobald S."/>
            <person name="Frisvad J.C."/>
            <person name="Larsen T.O."/>
            <person name="Kjaerboelling I."/>
            <person name="Rothschild-Mancinelli K."/>
            <person name="Lyhne E.K."/>
            <person name="Kogle M.E."/>
            <person name="Barry K."/>
            <person name="Clum A."/>
            <person name="Na H."/>
            <person name="Ledsgaard L."/>
            <person name="Lin J."/>
            <person name="Lipzen A."/>
            <person name="Kuo A."/>
            <person name="Riley R."/>
            <person name="Mondo S."/>
            <person name="Labutti K."/>
            <person name="Haridas S."/>
            <person name="Pangalinan J."/>
            <person name="Salamov A.A."/>
            <person name="Simmons B.A."/>
            <person name="Magnuson J.K."/>
            <person name="Chen J."/>
            <person name="Drula E."/>
            <person name="Henrissat B."/>
            <person name="Wiebenga A."/>
            <person name="Lubbers R.J."/>
            <person name="Gomes A.C."/>
            <person name="Makela M.R."/>
            <person name="Stajich J."/>
            <person name="Grigoriev I.V."/>
            <person name="Mortensen U.H."/>
            <person name="De Vries R.P."/>
            <person name="Baker S.E."/>
            <person name="Andersen M.R."/>
        </authorList>
    </citation>
    <scope>NUCLEOTIDE SEQUENCE [LARGE SCALE GENOMIC DNA]</scope>
    <source>
        <strain evidence="9 10">CBS 588.65</strain>
    </source>
</reference>
<protein>
    <submittedName>
        <fullName evidence="9">GMC oxidoreductase-domain-containing protein</fullName>
    </submittedName>
</protein>
<evidence type="ECO:0000256" key="5">
    <source>
        <dbReference type="ARBA" id="ARBA00023002"/>
    </source>
</evidence>
<name>A0ABR4H5F5_9EURO</name>
<dbReference type="InterPro" id="IPR012132">
    <property type="entry name" value="GMC_OxRdtase"/>
</dbReference>
<dbReference type="SUPFAM" id="SSF51905">
    <property type="entry name" value="FAD/NAD(P)-binding domain"/>
    <property type="match status" value="1"/>
</dbReference>
<gene>
    <name evidence="9" type="ORF">BJX63DRAFT_315361</name>
</gene>